<gene>
    <name evidence="3" type="ORF">KC19_10G033300</name>
</gene>
<dbReference type="SUPFAM" id="SSF56112">
    <property type="entry name" value="Protein kinase-like (PK-like)"/>
    <property type="match status" value="1"/>
</dbReference>
<dbReference type="InterPro" id="IPR051681">
    <property type="entry name" value="Ser/Thr_Kinases-Pseudokinases"/>
</dbReference>
<comment type="caution">
    <text evidence="3">The sequence shown here is derived from an EMBL/GenBank/DDBJ whole genome shotgun (WGS) entry which is preliminary data.</text>
</comment>
<evidence type="ECO:0000313" key="4">
    <source>
        <dbReference type="Proteomes" id="UP000822688"/>
    </source>
</evidence>
<dbReference type="GO" id="GO:0004674">
    <property type="term" value="F:protein serine/threonine kinase activity"/>
    <property type="evidence" value="ECO:0007669"/>
    <property type="project" value="TreeGrafter"/>
</dbReference>
<dbReference type="SMART" id="SM00220">
    <property type="entry name" value="S_TKc"/>
    <property type="match status" value="1"/>
</dbReference>
<keyword evidence="4" id="KW-1185">Reference proteome</keyword>
<reference evidence="3" key="1">
    <citation type="submission" date="2020-06" db="EMBL/GenBank/DDBJ databases">
        <title>WGS assembly of Ceratodon purpureus strain R40.</title>
        <authorList>
            <person name="Carey S.B."/>
            <person name="Jenkins J."/>
            <person name="Shu S."/>
            <person name="Lovell J.T."/>
            <person name="Sreedasyam A."/>
            <person name="Maumus F."/>
            <person name="Tiley G.P."/>
            <person name="Fernandez-Pozo N."/>
            <person name="Barry K."/>
            <person name="Chen C."/>
            <person name="Wang M."/>
            <person name="Lipzen A."/>
            <person name="Daum C."/>
            <person name="Saski C.A."/>
            <person name="Payton A.C."/>
            <person name="Mcbreen J.C."/>
            <person name="Conrad R.E."/>
            <person name="Kollar L.M."/>
            <person name="Olsson S."/>
            <person name="Huttunen S."/>
            <person name="Landis J.B."/>
            <person name="Wickett N.J."/>
            <person name="Johnson M.G."/>
            <person name="Rensing S.A."/>
            <person name="Grimwood J."/>
            <person name="Schmutz J."/>
            <person name="Mcdaniel S.F."/>
        </authorList>
    </citation>
    <scope>NUCLEOTIDE SEQUENCE</scope>
    <source>
        <strain evidence="3">R40</strain>
    </source>
</reference>
<dbReference type="AlphaFoldDB" id="A0A8T0GGP6"/>
<dbReference type="Gene3D" id="1.10.510.10">
    <property type="entry name" value="Transferase(Phosphotransferase) domain 1"/>
    <property type="match status" value="1"/>
</dbReference>
<dbReference type="Proteomes" id="UP000822688">
    <property type="component" value="Chromosome 10"/>
</dbReference>
<dbReference type="EMBL" id="CM026431">
    <property type="protein sequence ID" value="KAG0558501.1"/>
    <property type="molecule type" value="Genomic_DNA"/>
</dbReference>
<name>A0A8T0GGP6_CERPU</name>
<feature type="region of interest" description="Disordered" evidence="1">
    <location>
        <begin position="1"/>
        <end position="33"/>
    </location>
</feature>
<dbReference type="PANTHER" id="PTHR44329:SF260">
    <property type="entry name" value="PROTEIN KINASE DOMAIN-CONTAINING PROTEIN"/>
    <property type="match status" value="1"/>
</dbReference>
<accession>A0A8T0GGP6</accession>
<dbReference type="InterPro" id="IPR008271">
    <property type="entry name" value="Ser/Thr_kinase_AS"/>
</dbReference>
<feature type="compositionally biased region" description="Acidic residues" evidence="1">
    <location>
        <begin position="19"/>
        <end position="28"/>
    </location>
</feature>
<dbReference type="PROSITE" id="PS00108">
    <property type="entry name" value="PROTEIN_KINASE_ST"/>
    <property type="match status" value="1"/>
</dbReference>
<sequence>MASEERRQGSTSSHPSELSEWEEEDENDGPSRTLDSYLKLAEEYFMEIAEKMCSRNFNEEQCEYLINKLQVVVQSASSFLEITRAGGHQPCSSADTDRHVEIFKYLVALAYQVESFIQRCCSDAWLQAAMTLANVPEYVSSIGFNLELCRVAFCQEYTDAESLSLDQVDGINNDEVGLVGKKASVDLNILIDKVLLEMLSLSNERKDLATYVLRRLRAIKPSSAPGLLTRDMSDRGYFGKLFAKVQQLARLGNSATGGTIDRGLWLGTPVAIKTFYGPKDPTFKKEAEILAELCHQNITSMFCSAMDKRKCSIVMELMDMDLRAFIEQRLNRNSDSPPFTLLEAVDIMHQIIEGVRYLHEKGVEHRDLKSENILVKLVSVKDAETTYHTHVKVADFGLSKLKENSSRYSNYTLSVGTTRWMAPELINTATFGAHQSRKKIPKFPFQSDIYSFAIICYEILTGQVPFYEIGTQSDVKKKVVEGLRPVLPIHCPSNLKTLIERCWSQLPEGRPSSDTICSELKYLKYLLITGHSPAGPPMTVEHPQELLDYGFFDSKNFEFHLAADNKDLFLIKKANTRSNFIEVHILSSESNYRSYSLHTNTPIVPHEHDPTTWTFCLAANRDLYGIKRFDTGTNSTEVHILTKRSRYQVFSLQVPTGLHETDDTWQFMVSNNNDLFIIKKQLTGTTTTEIHALTASSNYRTFCVHSCSGLPETGLEWNFFGLDSENNVYAIKTTDGAPSELYILTKVSQYSAFVKLEVPNIDYNTYAVLLGSQVINLCDLFVISFTSRNSSRCMVVQVMSALSNYTELKVEYQSSPSELLDYGFFDSKNFEFHLAADNKDLFLVKKANTRSNFIEVHILSSESNYRSYSLHTNTPIVPHEHDPTTWTFCLAANRDLYGIKRFDTGTKYTEVHILTKRSRYQVFSLQVPTGLHETDDTWQFMVSNNNDLFIIKKQLTGTTTTEIHALTASSNYRTFCVHSGSGLPETGLEWNFFGLDSVNNVYAIKTTDGAPSELYILTKVSQYSAFVKLEVPNIDYNTYAVLLGSQVIDLCDLFVVSFISRNSSQCMVVQVMSANSNYTELKVEYQSSPSEKPLGNEDY</sequence>
<dbReference type="PROSITE" id="PS50011">
    <property type="entry name" value="PROTEIN_KINASE_DOM"/>
    <property type="match status" value="1"/>
</dbReference>
<dbReference type="InterPro" id="IPR000719">
    <property type="entry name" value="Prot_kinase_dom"/>
</dbReference>
<evidence type="ECO:0000313" key="3">
    <source>
        <dbReference type="EMBL" id="KAG0558501.1"/>
    </source>
</evidence>
<proteinExistence type="predicted"/>
<feature type="domain" description="Protein kinase" evidence="2">
    <location>
        <begin position="227"/>
        <end position="523"/>
    </location>
</feature>
<evidence type="ECO:0000259" key="2">
    <source>
        <dbReference type="PROSITE" id="PS50011"/>
    </source>
</evidence>
<dbReference type="InterPro" id="IPR011009">
    <property type="entry name" value="Kinase-like_dom_sf"/>
</dbReference>
<protein>
    <recommendedName>
        <fullName evidence="2">Protein kinase domain-containing protein</fullName>
    </recommendedName>
</protein>
<dbReference type="GO" id="GO:0005524">
    <property type="term" value="F:ATP binding"/>
    <property type="evidence" value="ECO:0007669"/>
    <property type="project" value="InterPro"/>
</dbReference>
<dbReference type="Pfam" id="PF07714">
    <property type="entry name" value="PK_Tyr_Ser-Thr"/>
    <property type="match status" value="1"/>
</dbReference>
<dbReference type="InterPro" id="IPR001245">
    <property type="entry name" value="Ser-Thr/Tyr_kinase_cat_dom"/>
</dbReference>
<organism evidence="3 4">
    <name type="scientific">Ceratodon purpureus</name>
    <name type="common">Fire moss</name>
    <name type="synonym">Dicranum purpureum</name>
    <dbReference type="NCBI Taxonomy" id="3225"/>
    <lineage>
        <taxon>Eukaryota</taxon>
        <taxon>Viridiplantae</taxon>
        <taxon>Streptophyta</taxon>
        <taxon>Embryophyta</taxon>
        <taxon>Bryophyta</taxon>
        <taxon>Bryophytina</taxon>
        <taxon>Bryopsida</taxon>
        <taxon>Dicranidae</taxon>
        <taxon>Pseudoditrichales</taxon>
        <taxon>Ditrichaceae</taxon>
        <taxon>Ceratodon</taxon>
    </lineage>
</organism>
<evidence type="ECO:0000256" key="1">
    <source>
        <dbReference type="SAM" id="MobiDB-lite"/>
    </source>
</evidence>
<dbReference type="PANTHER" id="PTHR44329">
    <property type="entry name" value="SERINE/THREONINE-PROTEIN KINASE TNNI3K-RELATED"/>
    <property type="match status" value="1"/>
</dbReference>